<dbReference type="AlphaFoldDB" id="A0A5B7JWH9"/>
<dbReference type="EMBL" id="VSRR010122770">
    <property type="protein sequence ID" value="MPD00413.1"/>
    <property type="molecule type" value="Genomic_DNA"/>
</dbReference>
<evidence type="ECO:0000313" key="2">
    <source>
        <dbReference type="Proteomes" id="UP000324222"/>
    </source>
</evidence>
<name>A0A5B7JWH9_PORTR</name>
<gene>
    <name evidence="1" type="ORF">E2C01_095882</name>
</gene>
<protein>
    <submittedName>
        <fullName evidence="1">Uncharacterized protein</fullName>
    </submittedName>
</protein>
<keyword evidence="2" id="KW-1185">Reference proteome</keyword>
<evidence type="ECO:0000313" key="1">
    <source>
        <dbReference type="EMBL" id="MPD00413.1"/>
    </source>
</evidence>
<organism evidence="1 2">
    <name type="scientific">Portunus trituberculatus</name>
    <name type="common">Swimming crab</name>
    <name type="synonym">Neptunus trituberculatus</name>
    <dbReference type="NCBI Taxonomy" id="210409"/>
    <lineage>
        <taxon>Eukaryota</taxon>
        <taxon>Metazoa</taxon>
        <taxon>Ecdysozoa</taxon>
        <taxon>Arthropoda</taxon>
        <taxon>Crustacea</taxon>
        <taxon>Multicrustacea</taxon>
        <taxon>Malacostraca</taxon>
        <taxon>Eumalacostraca</taxon>
        <taxon>Eucarida</taxon>
        <taxon>Decapoda</taxon>
        <taxon>Pleocyemata</taxon>
        <taxon>Brachyura</taxon>
        <taxon>Eubrachyura</taxon>
        <taxon>Portunoidea</taxon>
        <taxon>Portunidae</taxon>
        <taxon>Portuninae</taxon>
        <taxon>Portunus</taxon>
    </lineage>
</organism>
<proteinExistence type="predicted"/>
<dbReference type="Proteomes" id="UP000324222">
    <property type="component" value="Unassembled WGS sequence"/>
</dbReference>
<accession>A0A5B7JWH9</accession>
<sequence length="33" mass="3697">MVQSQSHSKLMVEMRPNTEGVNISMVKIVKTGH</sequence>
<reference evidence="1 2" key="1">
    <citation type="submission" date="2019-05" db="EMBL/GenBank/DDBJ databases">
        <title>Another draft genome of Portunus trituberculatus and its Hox gene families provides insights of decapod evolution.</title>
        <authorList>
            <person name="Jeong J.-H."/>
            <person name="Song I."/>
            <person name="Kim S."/>
            <person name="Choi T."/>
            <person name="Kim D."/>
            <person name="Ryu S."/>
            <person name="Kim W."/>
        </authorList>
    </citation>
    <scope>NUCLEOTIDE SEQUENCE [LARGE SCALE GENOMIC DNA]</scope>
    <source>
        <tissue evidence="1">Muscle</tissue>
    </source>
</reference>
<comment type="caution">
    <text evidence="1">The sequence shown here is derived from an EMBL/GenBank/DDBJ whole genome shotgun (WGS) entry which is preliminary data.</text>
</comment>